<dbReference type="OrthoDB" id="511529at2759"/>
<sequence length="332" mass="37201">MIEEITDGEFGLGNWFSVLVAACSYAVMRKKGSPISMAKAAWGTGCDLHALGKMVKRVIDYQHLSLPEFDVVYMFECAIKSCPSLVPIFSNEDKKDMMIEQGRFLLQCAIKWFLTTGRQPVPVVVAVLVFIGELNSVDIGIEEIAKELHVGIATLHEDAVDVEGGGGEEDLKAMISDLEHESQYIEVENRNGVPNASFDELKKLKISQECMSKIYTSFSCENAFVKSIDDRGYGHRRKRRIDIWKNEDEGCFTNTTSEMSLKLSFEEILEKNVLFDNLPPSFVAGELACKRRRDKISAANPKRTKEVLLSGCKLGNKLEREQKEVKSIGKIS</sequence>
<organism evidence="1 2">
    <name type="scientific">Kingdonia uniflora</name>
    <dbReference type="NCBI Taxonomy" id="39325"/>
    <lineage>
        <taxon>Eukaryota</taxon>
        <taxon>Viridiplantae</taxon>
        <taxon>Streptophyta</taxon>
        <taxon>Embryophyta</taxon>
        <taxon>Tracheophyta</taxon>
        <taxon>Spermatophyta</taxon>
        <taxon>Magnoliopsida</taxon>
        <taxon>Ranunculales</taxon>
        <taxon>Circaeasteraceae</taxon>
        <taxon>Kingdonia</taxon>
    </lineage>
</organism>
<comment type="caution">
    <text evidence="1">The sequence shown here is derived from an EMBL/GenBank/DDBJ whole genome shotgun (WGS) entry which is preliminary data.</text>
</comment>
<dbReference type="PANTHER" id="PTHR48428">
    <property type="entry name" value="PLANT-SPECIFIC TFIIB-RELATED PROTEIN PTF2"/>
    <property type="match status" value="1"/>
</dbReference>
<evidence type="ECO:0000313" key="1">
    <source>
        <dbReference type="EMBL" id="KAF6170700.1"/>
    </source>
</evidence>
<dbReference type="PANTHER" id="PTHR48428:SF1">
    <property type="entry name" value="PLANT-SPECIFIC TFIIB-RELATED PROTEIN PTF2"/>
    <property type="match status" value="1"/>
</dbReference>
<name>A0A7J7NUG5_9MAGN</name>
<dbReference type="InterPro" id="IPR053340">
    <property type="entry name" value="PTF2"/>
</dbReference>
<keyword evidence="2" id="KW-1185">Reference proteome</keyword>
<proteinExistence type="predicted"/>
<reference evidence="1 2" key="1">
    <citation type="journal article" date="2020" name="IScience">
        <title>Genome Sequencing of the Endangered Kingdonia uniflora (Circaeasteraceae, Ranunculales) Reveals Potential Mechanisms of Evolutionary Specialization.</title>
        <authorList>
            <person name="Sun Y."/>
            <person name="Deng T."/>
            <person name="Zhang A."/>
            <person name="Moore M.J."/>
            <person name="Landis J.B."/>
            <person name="Lin N."/>
            <person name="Zhang H."/>
            <person name="Zhang X."/>
            <person name="Huang J."/>
            <person name="Zhang X."/>
            <person name="Sun H."/>
            <person name="Wang H."/>
        </authorList>
    </citation>
    <scope>NUCLEOTIDE SEQUENCE [LARGE SCALE GENOMIC DNA]</scope>
    <source>
        <strain evidence="1">TB1705</strain>
        <tissue evidence="1">Leaf</tissue>
    </source>
</reference>
<dbReference type="Proteomes" id="UP000541444">
    <property type="component" value="Unassembled WGS sequence"/>
</dbReference>
<evidence type="ECO:0000313" key="2">
    <source>
        <dbReference type="Proteomes" id="UP000541444"/>
    </source>
</evidence>
<dbReference type="AlphaFoldDB" id="A0A7J7NUG5"/>
<gene>
    <name evidence="1" type="ORF">GIB67_015652</name>
</gene>
<dbReference type="EMBL" id="JACGCM010000560">
    <property type="protein sequence ID" value="KAF6170700.1"/>
    <property type="molecule type" value="Genomic_DNA"/>
</dbReference>
<accession>A0A7J7NUG5</accession>
<protein>
    <submittedName>
        <fullName evidence="1">Uncharacterized protein</fullName>
    </submittedName>
</protein>